<proteinExistence type="predicted"/>
<organism evidence="2 3">
    <name type="scientific">Mycolicibacterium conceptionense</name>
    <dbReference type="NCBI Taxonomy" id="451644"/>
    <lineage>
        <taxon>Bacteria</taxon>
        <taxon>Bacillati</taxon>
        <taxon>Actinomycetota</taxon>
        <taxon>Actinomycetes</taxon>
        <taxon>Mycobacteriales</taxon>
        <taxon>Mycobacteriaceae</taxon>
        <taxon>Mycolicibacterium</taxon>
    </lineage>
</organism>
<evidence type="ECO:0000256" key="1">
    <source>
        <dbReference type="SAM" id="SignalP"/>
    </source>
</evidence>
<sequence length="181" mass="18646">MPNHRCRAVIAVGAATAALAIPAVLNIAPAHANPLPGFCVPPNLVDNVCAARLESVTADVVDGTITGTPVGGGPAITLAGQADAYLKSAGFGDTPPGPVQQWDTEIDNISGLDTSPANPNWYGNAKARVFLPRTLNELATKFPPDSLIVRFVSDESRPDALRLVTIQPTATPDPAPARPGA</sequence>
<accession>A0A0J8UA53</accession>
<dbReference type="EMBL" id="LFOD01000014">
    <property type="protein sequence ID" value="KMV17245.1"/>
    <property type="molecule type" value="Genomic_DNA"/>
</dbReference>
<comment type="caution">
    <text evidence="2">The sequence shown here is derived from an EMBL/GenBank/DDBJ whole genome shotgun (WGS) entry which is preliminary data.</text>
</comment>
<keyword evidence="1" id="KW-0732">Signal</keyword>
<dbReference type="AlphaFoldDB" id="A0A0J8UA53"/>
<evidence type="ECO:0000313" key="3">
    <source>
        <dbReference type="Proteomes" id="UP000037594"/>
    </source>
</evidence>
<feature type="signal peptide" evidence="1">
    <location>
        <begin position="1"/>
        <end position="32"/>
    </location>
</feature>
<dbReference type="PATRIC" id="fig|451644.5.peg.3398"/>
<name>A0A0J8UA53_9MYCO</name>
<reference evidence="2 3" key="1">
    <citation type="submission" date="2015-06" db="EMBL/GenBank/DDBJ databases">
        <title>Genome sequence of Mycobacterium conceptionense strain MLE.</title>
        <authorList>
            <person name="Greninger A.L."/>
            <person name="Cunningham G."/>
            <person name="Chiu C.Y."/>
            <person name="Miller S."/>
        </authorList>
    </citation>
    <scope>NUCLEOTIDE SEQUENCE [LARGE SCALE GENOMIC DNA]</scope>
    <source>
        <strain evidence="2 3">MLE</strain>
    </source>
</reference>
<dbReference type="Proteomes" id="UP000037594">
    <property type="component" value="Unassembled WGS sequence"/>
</dbReference>
<protein>
    <submittedName>
        <fullName evidence="2">Uncharacterized protein</fullName>
    </submittedName>
</protein>
<evidence type="ECO:0000313" key="2">
    <source>
        <dbReference type="EMBL" id="KMV17245.1"/>
    </source>
</evidence>
<gene>
    <name evidence="2" type="ORF">ACT17_16425</name>
</gene>
<feature type="chain" id="PRO_5030008936" evidence="1">
    <location>
        <begin position="33"/>
        <end position="181"/>
    </location>
</feature>